<dbReference type="GO" id="GO:0071949">
    <property type="term" value="F:FAD binding"/>
    <property type="evidence" value="ECO:0007669"/>
    <property type="project" value="InterPro"/>
</dbReference>
<dbReference type="Pfam" id="PF01565">
    <property type="entry name" value="FAD_binding_4"/>
    <property type="match status" value="1"/>
</dbReference>
<dbReference type="InterPro" id="IPR006093">
    <property type="entry name" value="Oxy_OxRdtase_FAD_BS"/>
</dbReference>
<dbReference type="InterPro" id="IPR016167">
    <property type="entry name" value="FAD-bd_PCMH_sub1"/>
</dbReference>
<dbReference type="Gene3D" id="3.30.43.10">
    <property type="entry name" value="Uridine Diphospho-n-acetylenolpyruvylglucosamine Reductase, domain 2"/>
    <property type="match status" value="1"/>
</dbReference>
<evidence type="ECO:0000313" key="7">
    <source>
        <dbReference type="EMBL" id="SCB93436.1"/>
    </source>
</evidence>
<sequence length="466" mass="51519">MHYDENISLTGRIVSPGEAQYDSARQSFNTFFNRFPFVIVFAQNTQDVVNAVRWSLHNNVPIRVRSGGHNYEGLSVLDGGIVIDVSEINQIKIDSTSKTVIVGAGCKNLQLAEILGKEGLAIPNGVCPKPAIAGIALGGGQGILSRPLGLLLDHVVEIELVDANGCVLQVNDQKHPDLFWALRGGGGSFGICTSFRFRTHEIKTVGFTEVSWEHQDLKAVIQEWQKYTLPTSDKRFTPTLLLSSEKTAPLLMHGIFHGSVTDLQKLIQPLLQIGSPIKVDIKELSYLEAITLISNHQPATPFPFKSVAPFMDTLLPEEGIATIQHFINQAPSNSTVSVFFQGLGGTVSEVSEEATAYFYRNALMNMVLFSTWDKPEGAAQGIRWVEDFRQALIPFTKGVYVNTPDLSMKDWSDLYFGENFKKLTQVKAKYDSEDIFNFPQSIPPVFELLPLSLRLEVSDSVLSNSN</sequence>
<dbReference type="PANTHER" id="PTHR42973:SF39">
    <property type="entry name" value="FAD-BINDING PCMH-TYPE DOMAIN-CONTAINING PROTEIN"/>
    <property type="match status" value="1"/>
</dbReference>
<keyword evidence="5" id="KW-0560">Oxidoreductase</keyword>
<dbReference type="InterPro" id="IPR016169">
    <property type="entry name" value="FAD-bd_PCMH_sub2"/>
</dbReference>
<keyword evidence="3" id="KW-0285">Flavoprotein</keyword>
<dbReference type="SUPFAM" id="SSF56176">
    <property type="entry name" value="FAD-binding/transporter-associated domain-like"/>
    <property type="match status" value="1"/>
</dbReference>
<dbReference type="PROSITE" id="PS00862">
    <property type="entry name" value="OX2_COVAL_FAD"/>
    <property type="match status" value="1"/>
</dbReference>
<dbReference type="Gene3D" id="3.30.465.10">
    <property type="match status" value="1"/>
</dbReference>
<evidence type="ECO:0000256" key="2">
    <source>
        <dbReference type="ARBA" id="ARBA00005466"/>
    </source>
</evidence>
<comment type="cofactor">
    <cofactor evidence="1">
        <name>FAD</name>
        <dbReference type="ChEBI" id="CHEBI:57692"/>
    </cofactor>
</comment>
<proteinExistence type="inferred from homology"/>
<dbReference type="Pfam" id="PF08031">
    <property type="entry name" value="BBE"/>
    <property type="match status" value="1"/>
</dbReference>
<keyword evidence="4" id="KW-0274">FAD</keyword>
<dbReference type="InterPro" id="IPR016166">
    <property type="entry name" value="FAD-bd_PCMH"/>
</dbReference>
<evidence type="ECO:0000313" key="8">
    <source>
        <dbReference type="Proteomes" id="UP000195728"/>
    </source>
</evidence>
<dbReference type="Proteomes" id="UP000195728">
    <property type="component" value="Unassembled WGS sequence"/>
</dbReference>
<dbReference type="PANTHER" id="PTHR42973">
    <property type="entry name" value="BINDING OXIDOREDUCTASE, PUTATIVE (AFU_ORTHOLOGUE AFUA_1G17690)-RELATED"/>
    <property type="match status" value="1"/>
</dbReference>
<accession>A0AB37YM21</accession>
<name>A0AB37YM21_9BACI</name>
<dbReference type="GO" id="GO:0016491">
    <property type="term" value="F:oxidoreductase activity"/>
    <property type="evidence" value="ECO:0007669"/>
    <property type="project" value="UniProtKB-KW"/>
</dbReference>
<dbReference type="InterPro" id="IPR050416">
    <property type="entry name" value="FAD-linked_Oxidoreductase"/>
</dbReference>
<evidence type="ECO:0000259" key="6">
    <source>
        <dbReference type="PROSITE" id="PS51387"/>
    </source>
</evidence>
<evidence type="ECO:0000256" key="4">
    <source>
        <dbReference type="ARBA" id="ARBA00022827"/>
    </source>
</evidence>
<dbReference type="Gene3D" id="3.40.462.20">
    <property type="match status" value="1"/>
</dbReference>
<evidence type="ECO:0000256" key="1">
    <source>
        <dbReference type="ARBA" id="ARBA00001974"/>
    </source>
</evidence>
<dbReference type="RefSeq" id="WP_088106866.1">
    <property type="nucleotide sequence ID" value="NZ_FMBG01000010.1"/>
</dbReference>
<reference evidence="7 8" key="1">
    <citation type="submission" date="2016-08" db="EMBL/GenBank/DDBJ databases">
        <authorList>
            <person name="Loux V."/>
            <person name="Rue O."/>
        </authorList>
    </citation>
    <scope>NUCLEOTIDE SEQUENCE [LARGE SCALE GENOMIC DNA]</scope>
    <source>
        <strain evidence="7 8">WSBC_10311</strain>
    </source>
</reference>
<feature type="domain" description="FAD-binding PCMH-type" evidence="6">
    <location>
        <begin position="32"/>
        <end position="202"/>
    </location>
</feature>
<dbReference type="AlphaFoldDB" id="A0AB37YM21"/>
<dbReference type="EMBL" id="FMBG01000010">
    <property type="protein sequence ID" value="SCB93436.1"/>
    <property type="molecule type" value="Genomic_DNA"/>
</dbReference>
<dbReference type="InterPro" id="IPR036318">
    <property type="entry name" value="FAD-bd_PCMH-like_sf"/>
</dbReference>
<dbReference type="InterPro" id="IPR012951">
    <property type="entry name" value="BBE"/>
</dbReference>
<protein>
    <recommendedName>
        <fullName evidence="6">FAD-binding PCMH-type domain-containing protein</fullName>
    </recommendedName>
</protein>
<evidence type="ECO:0000256" key="5">
    <source>
        <dbReference type="ARBA" id="ARBA00023002"/>
    </source>
</evidence>
<dbReference type="InterPro" id="IPR006094">
    <property type="entry name" value="Oxid_FAD_bind_N"/>
</dbReference>
<comment type="caution">
    <text evidence="7">The sequence shown here is derived from an EMBL/GenBank/DDBJ whole genome shotgun (WGS) entry which is preliminary data.</text>
</comment>
<organism evidence="7 8">
    <name type="scientific">Bacillus wiedmannii</name>
    <dbReference type="NCBI Taxonomy" id="1890302"/>
    <lineage>
        <taxon>Bacteria</taxon>
        <taxon>Bacillati</taxon>
        <taxon>Bacillota</taxon>
        <taxon>Bacilli</taxon>
        <taxon>Bacillales</taxon>
        <taxon>Bacillaceae</taxon>
        <taxon>Bacillus</taxon>
        <taxon>Bacillus cereus group</taxon>
    </lineage>
</organism>
<comment type="similarity">
    <text evidence="2">Belongs to the oxygen-dependent FAD-linked oxidoreductase family.</text>
</comment>
<evidence type="ECO:0000256" key="3">
    <source>
        <dbReference type="ARBA" id="ARBA00022630"/>
    </source>
</evidence>
<dbReference type="PROSITE" id="PS51387">
    <property type="entry name" value="FAD_PCMH"/>
    <property type="match status" value="1"/>
</dbReference>
<gene>
    <name evidence="7" type="ORF">BC10311_00811</name>
</gene>